<dbReference type="eggNOG" id="COG5620">
    <property type="taxonomic scope" value="Bacteria"/>
</dbReference>
<dbReference type="RefSeq" id="WP_008486862.1">
    <property type="nucleotide sequence ID" value="NZ_AMRI01000048.1"/>
</dbReference>
<evidence type="ECO:0000313" key="4">
    <source>
        <dbReference type="Proteomes" id="UP000006755"/>
    </source>
</evidence>
<dbReference type="InterPro" id="IPR014983">
    <property type="entry name" value="GAD-rel"/>
</dbReference>
<accession>K2IX71</accession>
<keyword evidence="4" id="KW-1185">Reference proteome</keyword>
<reference evidence="3 4" key="1">
    <citation type="journal article" date="2012" name="J. Bacteriol.">
        <title>Genome Sequence of Gallaecimonas xiamenensis Type Strain 3-C-1.</title>
        <authorList>
            <person name="Lai Q."/>
            <person name="Wang L."/>
            <person name="Wang W."/>
            <person name="Shao Z."/>
        </authorList>
    </citation>
    <scope>NUCLEOTIDE SEQUENCE [LARGE SCALE GENOMIC DNA]</scope>
    <source>
        <strain evidence="3 4">3-C-1</strain>
    </source>
</reference>
<gene>
    <name evidence="3" type="ORF">B3C1_19059</name>
</gene>
<dbReference type="EMBL" id="AMRI01000048">
    <property type="protein sequence ID" value="EKE67222.1"/>
    <property type="molecule type" value="Genomic_DNA"/>
</dbReference>
<dbReference type="Proteomes" id="UP000006755">
    <property type="component" value="Unassembled WGS sequence"/>
</dbReference>
<evidence type="ECO:0000259" key="2">
    <source>
        <dbReference type="Pfam" id="PF08906"/>
    </source>
</evidence>
<proteinExistence type="predicted"/>
<sequence length="193" mass="22023">MQLSQFIKVFKPSSNLTKGSKEQIADYKDYLPQCILELWSEHGFGTYGDGLIQIINPDLYKENLWGWLMTDEDLTRIPVAISALGDIFYYRQLDDEGSEDIAYIDPHTSATGVLAWSAEEFFNEWCCDEEVISDFFRKEEVKDVEQLKGSLTHDEIYYYTPALRLGGTPSIITMDRGNALAQLDILLQLALDS</sequence>
<feature type="domain" description="GAD-related" evidence="1">
    <location>
        <begin position="3"/>
        <end position="91"/>
    </location>
</feature>
<feature type="domain" description="T6SS immunity protein Tdi1 C-terminal" evidence="2">
    <location>
        <begin position="120"/>
        <end position="189"/>
    </location>
</feature>
<comment type="caution">
    <text evidence="3">The sequence shown here is derived from an EMBL/GenBank/DDBJ whole genome shotgun (WGS) entry which is preliminary data.</text>
</comment>
<organism evidence="3 4">
    <name type="scientific">Gallaecimonas xiamenensis 3-C-1</name>
    <dbReference type="NCBI Taxonomy" id="745411"/>
    <lineage>
        <taxon>Bacteria</taxon>
        <taxon>Pseudomonadati</taxon>
        <taxon>Pseudomonadota</taxon>
        <taxon>Gammaproteobacteria</taxon>
        <taxon>Enterobacterales</taxon>
        <taxon>Gallaecimonadaceae</taxon>
        <taxon>Gallaecimonas</taxon>
    </lineage>
</organism>
<name>K2IX71_9GAMM</name>
<dbReference type="Pfam" id="PF08906">
    <property type="entry name" value="T6SS_Tdi1_C"/>
    <property type="match status" value="1"/>
</dbReference>
<evidence type="ECO:0000259" key="1">
    <source>
        <dbReference type="Pfam" id="PF08887"/>
    </source>
</evidence>
<evidence type="ECO:0008006" key="5">
    <source>
        <dbReference type="Google" id="ProtNLM"/>
    </source>
</evidence>
<protein>
    <recommendedName>
        <fullName evidence="5">DUF1851 domain-containing protein</fullName>
    </recommendedName>
</protein>
<dbReference type="OrthoDB" id="9016361at2"/>
<dbReference type="AlphaFoldDB" id="K2IX71"/>
<evidence type="ECO:0000313" key="3">
    <source>
        <dbReference type="EMBL" id="EKE67222.1"/>
    </source>
</evidence>
<dbReference type="Pfam" id="PF08887">
    <property type="entry name" value="GAD-like"/>
    <property type="match status" value="1"/>
</dbReference>
<dbReference type="InterPro" id="IPR015002">
    <property type="entry name" value="T6SS_Tdi1_C"/>
</dbReference>